<organism evidence="1 2">
    <name type="scientific">Halomonas beimenensis</name>
    <dbReference type="NCBI Taxonomy" id="475662"/>
    <lineage>
        <taxon>Bacteria</taxon>
        <taxon>Pseudomonadati</taxon>
        <taxon>Pseudomonadota</taxon>
        <taxon>Gammaproteobacteria</taxon>
        <taxon>Oceanospirillales</taxon>
        <taxon>Halomonadaceae</taxon>
        <taxon>Halomonas</taxon>
    </lineage>
</organism>
<reference evidence="1 2" key="1">
    <citation type="journal article" date="2017" name="Sci. Rep.">
        <title>Revealing the Saline Adaptation Strategies of the Halophilic Bacterium Halomonas beimenensis through High-throughput Omics and Transposon Mutagenesis Approaches.</title>
        <authorList>
            <person name="Chen Y.H."/>
            <person name="Lin S.S."/>
            <person name="Shyu Y.T."/>
        </authorList>
    </citation>
    <scope>NUCLEOTIDE SEQUENCE [LARGE SCALE GENOMIC DNA]</scope>
    <source>
        <strain evidence="1 2">NTU-111</strain>
    </source>
</reference>
<sequence>MNDIELLPSPLGHWMMMCPCGAAELRSPRGPAWATFELRTLADHRYRITCCECGHVTEQSHHRQAALEGSAPLD</sequence>
<evidence type="ECO:0000313" key="1">
    <source>
        <dbReference type="EMBL" id="ATJ83305.1"/>
    </source>
</evidence>
<proteinExistence type="predicted"/>
<dbReference type="OrthoDB" id="6169506at2"/>
<protein>
    <submittedName>
        <fullName evidence="1">Uncharacterized protein</fullName>
    </submittedName>
</protein>
<evidence type="ECO:0000313" key="2">
    <source>
        <dbReference type="Proteomes" id="UP000219993"/>
    </source>
</evidence>
<dbReference type="EMBL" id="CP021435">
    <property type="protein sequence ID" value="ATJ83305.1"/>
    <property type="molecule type" value="Genomic_DNA"/>
</dbReference>
<gene>
    <name evidence="1" type="ORF">BEI_2318</name>
</gene>
<accession>A0A291P8U8</accession>
<keyword evidence="2" id="KW-1185">Reference proteome</keyword>
<name>A0A291P8U8_9GAMM</name>
<dbReference type="KEGG" id="hbe:BEI_2318"/>
<dbReference type="AlphaFoldDB" id="A0A291P8U8"/>
<dbReference type="RefSeq" id="WP_097789661.1">
    <property type="nucleotide sequence ID" value="NZ_BAAADT010000004.1"/>
</dbReference>
<dbReference type="Proteomes" id="UP000219993">
    <property type="component" value="Chromosome"/>
</dbReference>